<organism evidence="1 2">
    <name type="scientific">Paraburkholderia madseniana</name>
    <dbReference type="NCBI Taxonomy" id="2599607"/>
    <lineage>
        <taxon>Bacteria</taxon>
        <taxon>Pseudomonadati</taxon>
        <taxon>Pseudomonadota</taxon>
        <taxon>Betaproteobacteria</taxon>
        <taxon>Burkholderiales</taxon>
        <taxon>Burkholderiaceae</taxon>
        <taxon>Paraburkholderia</taxon>
    </lineage>
</organism>
<comment type="caution">
    <text evidence="1">The sequence shown here is derived from an EMBL/GenBank/DDBJ whole genome shotgun (WGS) entry which is preliminary data.</text>
</comment>
<name>A0A6N6W3Y3_9BURK</name>
<dbReference type="OrthoDB" id="9034115at2"/>
<gene>
    <name evidence="1" type="ORF">FSO04_39480</name>
</gene>
<accession>A0A6N6W3Y3</accession>
<evidence type="ECO:0000313" key="2">
    <source>
        <dbReference type="Proteomes" id="UP000463700"/>
    </source>
</evidence>
<dbReference type="AlphaFoldDB" id="A0A6N6W3Y3"/>
<dbReference type="RefSeq" id="WP_154566868.1">
    <property type="nucleotide sequence ID" value="NZ_VOSW01000124.1"/>
</dbReference>
<protein>
    <recommendedName>
        <fullName evidence="3">Helix-turn-helix domain-containing protein</fullName>
    </recommendedName>
</protein>
<proteinExistence type="predicted"/>
<dbReference type="Proteomes" id="UP000463700">
    <property type="component" value="Unassembled WGS sequence"/>
</dbReference>
<sequence length="69" mass="7970">MTVDEVARFIFVSRAHVLLLHQRGELRGSVGKDGETVIDEDSARTYKAERDAARTQYFRTQTEDDLLRE</sequence>
<evidence type="ECO:0008006" key="3">
    <source>
        <dbReference type="Google" id="ProtNLM"/>
    </source>
</evidence>
<evidence type="ECO:0000313" key="1">
    <source>
        <dbReference type="EMBL" id="KAE8754494.1"/>
    </source>
</evidence>
<reference evidence="1 2" key="1">
    <citation type="journal article" date="2020" name="Int. J. Syst. Evol. Microbiol.">
        <title>Paraburkholderia madseniana sp. nov., a phenolic acid-degrading bacterium isolated from acidic forest soil.</title>
        <authorList>
            <person name="Wilhelm R.C."/>
            <person name="Murphy S.J.L."/>
            <person name="Feriancek N.M."/>
            <person name="Karasz D.C."/>
            <person name="DeRito C.M."/>
            <person name="Newman J.D."/>
            <person name="Buckley D.H."/>
        </authorList>
    </citation>
    <scope>NUCLEOTIDE SEQUENCE [LARGE SCALE GENOMIC DNA]</scope>
    <source>
        <strain evidence="1 2">RP11</strain>
    </source>
</reference>
<dbReference type="EMBL" id="VOSW01000124">
    <property type="protein sequence ID" value="KAE8754494.1"/>
    <property type="molecule type" value="Genomic_DNA"/>
</dbReference>